<keyword evidence="2" id="KW-1185">Reference proteome</keyword>
<sequence>MASDPRNERRGNRPLEVRMPLEFKARLQATTHNAGTDPSKITKQLLAWWLREPGAELPPRPERES</sequence>
<organism evidence="1 2">
    <name type="scientific">Actinocrispum wychmicini</name>
    <dbReference type="NCBI Taxonomy" id="1213861"/>
    <lineage>
        <taxon>Bacteria</taxon>
        <taxon>Bacillati</taxon>
        <taxon>Actinomycetota</taxon>
        <taxon>Actinomycetes</taxon>
        <taxon>Pseudonocardiales</taxon>
        <taxon>Pseudonocardiaceae</taxon>
        <taxon>Actinocrispum</taxon>
    </lineage>
</organism>
<protein>
    <submittedName>
        <fullName evidence="1">Uncharacterized protein</fullName>
    </submittedName>
</protein>
<name>A0A4R2JFX3_9PSEU</name>
<dbReference type="Proteomes" id="UP000295680">
    <property type="component" value="Unassembled WGS sequence"/>
</dbReference>
<dbReference type="EMBL" id="SLWS01000006">
    <property type="protein sequence ID" value="TCO57152.1"/>
    <property type="molecule type" value="Genomic_DNA"/>
</dbReference>
<proteinExistence type="predicted"/>
<evidence type="ECO:0000313" key="1">
    <source>
        <dbReference type="EMBL" id="TCO57152.1"/>
    </source>
</evidence>
<dbReference type="AlphaFoldDB" id="A0A4R2JFX3"/>
<evidence type="ECO:0000313" key="2">
    <source>
        <dbReference type="Proteomes" id="UP000295680"/>
    </source>
</evidence>
<reference evidence="1 2" key="1">
    <citation type="submission" date="2019-03" db="EMBL/GenBank/DDBJ databases">
        <title>Genomic Encyclopedia of Type Strains, Phase IV (KMG-IV): sequencing the most valuable type-strain genomes for metagenomic binning, comparative biology and taxonomic classification.</title>
        <authorList>
            <person name="Goeker M."/>
        </authorList>
    </citation>
    <scope>NUCLEOTIDE SEQUENCE [LARGE SCALE GENOMIC DNA]</scope>
    <source>
        <strain evidence="1 2">DSM 45934</strain>
    </source>
</reference>
<comment type="caution">
    <text evidence="1">The sequence shown here is derived from an EMBL/GenBank/DDBJ whole genome shotgun (WGS) entry which is preliminary data.</text>
</comment>
<accession>A0A4R2JFX3</accession>
<gene>
    <name evidence="1" type="ORF">EV192_106629</name>
</gene>